<keyword evidence="5" id="KW-0963">Cytoplasm</keyword>
<dbReference type="PANTHER" id="PTHR11240:SF22">
    <property type="entry name" value="RIBONUCLEASE T2"/>
    <property type="match status" value="1"/>
</dbReference>
<dbReference type="GO" id="GO:0006401">
    <property type="term" value="P:RNA catabolic process"/>
    <property type="evidence" value="ECO:0007669"/>
    <property type="project" value="TreeGrafter"/>
</dbReference>
<evidence type="ECO:0000256" key="2">
    <source>
        <dbReference type="ARBA" id="ARBA00004496"/>
    </source>
</evidence>
<feature type="region of interest" description="Disordered" evidence="18">
    <location>
        <begin position="282"/>
        <end position="313"/>
    </location>
</feature>
<evidence type="ECO:0000256" key="11">
    <source>
        <dbReference type="ARBA" id="ARBA00023157"/>
    </source>
</evidence>
<accession>A0A6H0Y0P5</accession>
<dbReference type="Gene3D" id="3.90.730.10">
    <property type="entry name" value="Ribonuclease T2-like"/>
    <property type="match status" value="1"/>
</dbReference>
<dbReference type="Pfam" id="PF00445">
    <property type="entry name" value="Ribonuclease_T2"/>
    <property type="match status" value="1"/>
</dbReference>
<evidence type="ECO:0000313" key="21">
    <source>
        <dbReference type="Proteomes" id="UP000503462"/>
    </source>
</evidence>
<dbReference type="GO" id="GO:0033897">
    <property type="term" value="F:ribonuclease T2 activity"/>
    <property type="evidence" value="ECO:0007669"/>
    <property type="project" value="UniProtKB-EC"/>
</dbReference>
<keyword evidence="9" id="KW-0255">Endonuclease</keyword>
<evidence type="ECO:0000256" key="17">
    <source>
        <dbReference type="RuleBase" id="RU004328"/>
    </source>
</evidence>
<dbReference type="FunFam" id="3.90.730.10:FF:000004">
    <property type="entry name" value="Ribonuclease T2-like"/>
    <property type="match status" value="1"/>
</dbReference>
<keyword evidence="10" id="KW-0378">Hydrolase</keyword>
<dbReference type="InterPro" id="IPR033697">
    <property type="entry name" value="Ribonuclease_T2_eukaryotic"/>
</dbReference>
<proteinExistence type="inferred from homology"/>
<dbReference type="SUPFAM" id="SSF55895">
    <property type="entry name" value="Ribonuclease Rh-like"/>
    <property type="match status" value="1"/>
</dbReference>
<evidence type="ECO:0000313" key="20">
    <source>
        <dbReference type="EMBL" id="QIX00602.1"/>
    </source>
</evidence>
<organism evidence="20 21">
    <name type="scientific">Peltaster fructicola</name>
    <dbReference type="NCBI Taxonomy" id="286661"/>
    <lineage>
        <taxon>Eukaryota</taxon>
        <taxon>Fungi</taxon>
        <taxon>Dikarya</taxon>
        <taxon>Ascomycota</taxon>
        <taxon>Pezizomycotina</taxon>
        <taxon>Dothideomycetes</taxon>
        <taxon>Dothideomycetes incertae sedis</taxon>
        <taxon>Peltaster</taxon>
    </lineage>
</organism>
<dbReference type="InterPro" id="IPR018188">
    <property type="entry name" value="RNase_T2_His_AS_1"/>
</dbReference>
<feature type="active site" evidence="16">
    <location>
        <position position="104"/>
    </location>
</feature>
<keyword evidence="12" id="KW-0325">Glycoprotein</keyword>
<dbReference type="Proteomes" id="UP000503462">
    <property type="component" value="Chromosome 4"/>
</dbReference>
<dbReference type="InterPro" id="IPR036430">
    <property type="entry name" value="RNase_T2-like_sf"/>
</dbReference>
<feature type="active site" evidence="16">
    <location>
        <position position="162"/>
    </location>
</feature>
<evidence type="ECO:0000256" key="13">
    <source>
        <dbReference type="ARBA" id="ARBA00023239"/>
    </source>
</evidence>
<gene>
    <name evidence="20" type="ORF">AMS68_006119</name>
</gene>
<comment type="similarity">
    <text evidence="3 17">Belongs to the RNase T2 family.</text>
</comment>
<sequence>MSPTSLRARSPQSWLGHCYRLISLHLSLHSLLVSASIEQVPINTVMNIPTTLDNGSCKDSPLSCHNSSTVEDLCCFNAPGGTLLLTQFWDTHPATGPHDSWTLHGLWPDNCDGTYEAYCDDARNYKDIADILENANRTETLDFMRTYWKDYHGNDNSFWQHEWGKHGTCVSTLSPSCFTDYAQAEEVPLFFDRAVELFKSLPTYDWLKEAGIEPSTTARYTSAQIQDALSKNFGGAEVRLGCRYGQLNEIWYFHNVRGSIQDGTFVPTDVVGSGSNCPKTGIRYLPKDGAPAPTTTRPGSKPTSNPTPGSPFVGRGQLTVSISGNTKGCIISAGAWYVSGTCASFVATKHDESFTLKSSRGSCGIVDGEFKCDASVKASEFEASDSKLLFNGTDTFYADVVPKGRKKSSIFVGSGHDLDVQIHWRQ</sequence>
<dbReference type="GO" id="GO:0016787">
    <property type="term" value="F:hydrolase activity"/>
    <property type="evidence" value="ECO:0007669"/>
    <property type="project" value="UniProtKB-KW"/>
</dbReference>
<dbReference type="GO" id="GO:0003723">
    <property type="term" value="F:RNA binding"/>
    <property type="evidence" value="ECO:0007669"/>
    <property type="project" value="InterPro"/>
</dbReference>
<dbReference type="GO" id="GO:0005576">
    <property type="term" value="C:extracellular region"/>
    <property type="evidence" value="ECO:0007669"/>
    <property type="project" value="TreeGrafter"/>
</dbReference>
<dbReference type="InterPro" id="IPR057328">
    <property type="entry name" value="RNaseT2L_C"/>
</dbReference>
<keyword evidence="8" id="KW-0732">Signal</keyword>
<evidence type="ECO:0000256" key="9">
    <source>
        <dbReference type="ARBA" id="ARBA00022759"/>
    </source>
</evidence>
<evidence type="ECO:0000259" key="19">
    <source>
        <dbReference type="Pfam" id="PF25488"/>
    </source>
</evidence>
<dbReference type="EC" id="4.6.1.19" evidence="4"/>
<name>A0A6H0Y0P5_9PEZI</name>
<evidence type="ECO:0000256" key="18">
    <source>
        <dbReference type="SAM" id="MobiDB-lite"/>
    </source>
</evidence>
<keyword evidence="11" id="KW-1015">Disulfide bond</keyword>
<dbReference type="CDD" id="cd01061">
    <property type="entry name" value="RNase_T2_euk"/>
    <property type="match status" value="1"/>
</dbReference>
<dbReference type="PROSITE" id="PS00531">
    <property type="entry name" value="RNASE_T2_2"/>
    <property type="match status" value="1"/>
</dbReference>
<evidence type="ECO:0000256" key="14">
    <source>
        <dbReference type="ARBA" id="ARBA00025494"/>
    </source>
</evidence>
<dbReference type="AlphaFoldDB" id="A0A6H0Y0P5"/>
<evidence type="ECO:0000256" key="7">
    <source>
        <dbReference type="ARBA" id="ARBA00022722"/>
    </source>
</evidence>
<evidence type="ECO:0000256" key="4">
    <source>
        <dbReference type="ARBA" id="ARBA00012571"/>
    </source>
</evidence>
<evidence type="ECO:0000256" key="12">
    <source>
        <dbReference type="ARBA" id="ARBA00023180"/>
    </source>
</evidence>
<dbReference type="Pfam" id="PF25488">
    <property type="entry name" value="RNaseT2L_C"/>
    <property type="match status" value="1"/>
</dbReference>
<comment type="subcellular location">
    <subcellularLocation>
        <location evidence="2">Cytoplasm</location>
    </subcellularLocation>
    <subcellularLocation>
        <location evidence="1">Vacuole lumen</location>
    </subcellularLocation>
</comment>
<keyword evidence="13" id="KW-0456">Lyase</keyword>
<evidence type="ECO:0000256" key="3">
    <source>
        <dbReference type="ARBA" id="ARBA00007469"/>
    </source>
</evidence>
<evidence type="ECO:0000256" key="15">
    <source>
        <dbReference type="ARBA" id="ARBA00071169"/>
    </source>
</evidence>
<keyword evidence="7" id="KW-0540">Nuclease</keyword>
<feature type="domain" description="RNase T2-like C-terminal" evidence="19">
    <location>
        <begin position="311"/>
        <end position="425"/>
    </location>
</feature>
<evidence type="ECO:0000256" key="5">
    <source>
        <dbReference type="ARBA" id="ARBA00022490"/>
    </source>
</evidence>
<dbReference type="PANTHER" id="PTHR11240">
    <property type="entry name" value="RIBONUCLEASE T2"/>
    <property type="match status" value="1"/>
</dbReference>
<protein>
    <recommendedName>
        <fullName evidence="15">Ribonuclease T2-like</fullName>
        <ecNumber evidence="4">4.6.1.19</ecNumber>
    </recommendedName>
</protein>
<evidence type="ECO:0000256" key="10">
    <source>
        <dbReference type="ARBA" id="ARBA00022801"/>
    </source>
</evidence>
<keyword evidence="6" id="KW-0926">Vacuole</keyword>
<dbReference type="InterPro" id="IPR001568">
    <property type="entry name" value="RNase_T2-like"/>
</dbReference>
<dbReference type="GO" id="GO:0005775">
    <property type="term" value="C:vacuolar lumen"/>
    <property type="evidence" value="ECO:0007669"/>
    <property type="project" value="UniProtKB-SubCell"/>
</dbReference>
<reference evidence="20 21" key="1">
    <citation type="journal article" date="2016" name="Sci. Rep.">
        <title>Peltaster fructicola genome reveals evolution from an invasive phytopathogen to an ectophytic parasite.</title>
        <authorList>
            <person name="Xu C."/>
            <person name="Chen H."/>
            <person name="Gleason M.L."/>
            <person name="Xu J.R."/>
            <person name="Liu H."/>
            <person name="Zhang R."/>
            <person name="Sun G."/>
        </authorList>
    </citation>
    <scope>NUCLEOTIDE SEQUENCE [LARGE SCALE GENOMIC DNA]</scope>
    <source>
        <strain evidence="20 21">LNHT1506</strain>
    </source>
</reference>
<dbReference type="OrthoDB" id="435754at2759"/>
<keyword evidence="21" id="KW-1185">Reference proteome</keyword>
<evidence type="ECO:0000256" key="1">
    <source>
        <dbReference type="ARBA" id="ARBA00004410"/>
    </source>
</evidence>
<dbReference type="InterPro" id="IPR033130">
    <property type="entry name" value="RNase_T2_His_AS_2"/>
</dbReference>
<dbReference type="EMBL" id="CP051142">
    <property type="protein sequence ID" value="QIX00602.1"/>
    <property type="molecule type" value="Genomic_DNA"/>
</dbReference>
<evidence type="ECO:0000256" key="8">
    <source>
        <dbReference type="ARBA" id="ARBA00022729"/>
    </source>
</evidence>
<evidence type="ECO:0000256" key="6">
    <source>
        <dbReference type="ARBA" id="ARBA00022554"/>
    </source>
</evidence>
<evidence type="ECO:0000256" key="16">
    <source>
        <dbReference type="PIRSR" id="PIRSR633697-1"/>
    </source>
</evidence>
<dbReference type="PROSITE" id="PS00530">
    <property type="entry name" value="RNASE_T2_1"/>
    <property type="match status" value="1"/>
</dbReference>
<feature type="compositionally biased region" description="Polar residues" evidence="18">
    <location>
        <begin position="293"/>
        <end position="307"/>
    </location>
</feature>
<comment type="function">
    <text evidence="14">Rnase which modulates cell survival under stress conditions. Released from the vacuole to the cytoplasm during stress to promote tRNA and rRNA cleavage and to activate separately a downstream pathway that promotes cell death. Involved in cell size, vacuolar morphology and growth at high temperatures and high salt concentration.</text>
</comment>
<feature type="active site" evidence="16">
    <location>
        <position position="166"/>
    </location>
</feature>